<feature type="transmembrane region" description="Helical" evidence="2">
    <location>
        <begin position="232"/>
        <end position="252"/>
    </location>
</feature>
<evidence type="ECO:0000256" key="3">
    <source>
        <dbReference type="SAM" id="SignalP"/>
    </source>
</evidence>
<feature type="compositionally biased region" description="Low complexity" evidence="1">
    <location>
        <begin position="182"/>
        <end position="228"/>
    </location>
</feature>
<protein>
    <recommendedName>
        <fullName evidence="6">Cupredoxin</fullName>
    </recommendedName>
</protein>
<accession>A0A0C2XDF9</accession>
<dbReference type="InterPro" id="IPR008972">
    <property type="entry name" value="Cupredoxin"/>
</dbReference>
<dbReference type="InterPro" id="IPR052953">
    <property type="entry name" value="Ser-rich/MCO-related"/>
</dbReference>
<dbReference type="PANTHER" id="PTHR34883">
    <property type="entry name" value="SERINE-RICH PROTEIN, PUTATIVE-RELATED-RELATED"/>
    <property type="match status" value="1"/>
</dbReference>
<dbReference type="CDD" id="cd00920">
    <property type="entry name" value="Cupredoxin"/>
    <property type="match status" value="1"/>
</dbReference>
<keyword evidence="2" id="KW-0472">Membrane</keyword>
<keyword evidence="3" id="KW-0732">Signal</keyword>
<feature type="chain" id="PRO_5002158651" description="Cupredoxin" evidence="3">
    <location>
        <begin position="19"/>
        <end position="254"/>
    </location>
</feature>
<keyword evidence="2" id="KW-0812">Transmembrane</keyword>
<dbReference type="SUPFAM" id="SSF49503">
    <property type="entry name" value="Cupredoxins"/>
    <property type="match status" value="1"/>
</dbReference>
<evidence type="ECO:0000313" key="5">
    <source>
        <dbReference type="Proteomes" id="UP000053424"/>
    </source>
</evidence>
<evidence type="ECO:0008006" key="6">
    <source>
        <dbReference type="Google" id="ProtNLM"/>
    </source>
</evidence>
<feature type="region of interest" description="Disordered" evidence="1">
    <location>
        <begin position="177"/>
        <end position="228"/>
    </location>
</feature>
<gene>
    <name evidence="4" type="ORF">M413DRAFT_323770</name>
</gene>
<keyword evidence="2" id="KW-1133">Transmembrane helix</keyword>
<dbReference type="PANTHER" id="PTHR34883:SF15">
    <property type="entry name" value="EXTRACELLULAR SERINE-RICH PROTEIN"/>
    <property type="match status" value="1"/>
</dbReference>
<proteinExistence type="predicted"/>
<reference evidence="4 5" key="1">
    <citation type="submission" date="2014-04" db="EMBL/GenBank/DDBJ databases">
        <authorList>
            <consortium name="DOE Joint Genome Institute"/>
            <person name="Kuo A."/>
            <person name="Gay G."/>
            <person name="Dore J."/>
            <person name="Kohler A."/>
            <person name="Nagy L.G."/>
            <person name="Floudas D."/>
            <person name="Copeland A."/>
            <person name="Barry K.W."/>
            <person name="Cichocki N."/>
            <person name="Veneault-Fourrey C."/>
            <person name="LaButti K."/>
            <person name="Lindquist E.A."/>
            <person name="Lipzen A."/>
            <person name="Lundell T."/>
            <person name="Morin E."/>
            <person name="Murat C."/>
            <person name="Sun H."/>
            <person name="Tunlid A."/>
            <person name="Henrissat B."/>
            <person name="Grigoriev I.V."/>
            <person name="Hibbett D.S."/>
            <person name="Martin F."/>
            <person name="Nordberg H.P."/>
            <person name="Cantor M.N."/>
            <person name="Hua S.X."/>
        </authorList>
    </citation>
    <scope>NUCLEOTIDE SEQUENCE [LARGE SCALE GENOMIC DNA]</scope>
    <source>
        <strain evidence="5">h7</strain>
    </source>
</reference>
<evidence type="ECO:0000256" key="2">
    <source>
        <dbReference type="SAM" id="Phobius"/>
    </source>
</evidence>
<evidence type="ECO:0000313" key="4">
    <source>
        <dbReference type="EMBL" id="KIM35948.1"/>
    </source>
</evidence>
<reference evidence="5" key="2">
    <citation type="submission" date="2015-01" db="EMBL/GenBank/DDBJ databases">
        <title>Evolutionary Origins and Diversification of the Mycorrhizal Mutualists.</title>
        <authorList>
            <consortium name="DOE Joint Genome Institute"/>
            <consortium name="Mycorrhizal Genomics Consortium"/>
            <person name="Kohler A."/>
            <person name="Kuo A."/>
            <person name="Nagy L.G."/>
            <person name="Floudas D."/>
            <person name="Copeland A."/>
            <person name="Barry K.W."/>
            <person name="Cichocki N."/>
            <person name="Veneault-Fourrey C."/>
            <person name="LaButti K."/>
            <person name="Lindquist E.A."/>
            <person name="Lipzen A."/>
            <person name="Lundell T."/>
            <person name="Morin E."/>
            <person name="Murat C."/>
            <person name="Riley R."/>
            <person name="Ohm R."/>
            <person name="Sun H."/>
            <person name="Tunlid A."/>
            <person name="Henrissat B."/>
            <person name="Grigoriev I.V."/>
            <person name="Hibbett D.S."/>
            <person name="Martin F."/>
        </authorList>
    </citation>
    <scope>NUCLEOTIDE SEQUENCE [LARGE SCALE GENOMIC DNA]</scope>
    <source>
        <strain evidence="5">h7</strain>
    </source>
</reference>
<dbReference type="Proteomes" id="UP000053424">
    <property type="component" value="Unassembled WGS sequence"/>
</dbReference>
<sequence length="254" mass="25155">MLLPAVLSGITLASIASAQMTIQVGATATSPGGVFQFIPNNITAPNGTVVTFRFTGAPGNHSVTQSTFDDPCDLAPGGFDSGWVFIPPTPVLSATPEWNVTITDDREPIWFFCKQMRAPAHCISGMVGAINAPASGNTFDAFLAKAKAFSSTPGQAQGGLVGVGASASAQVEPIPSGATLYTGAPPGSTSSAPGSATTVASPSTTTASGALPGSTVTSPATASSPSATPVSAASATVVNPIVVLFIFALGLISV</sequence>
<name>A0A0C2XDF9_HEBCY</name>
<organism evidence="4 5">
    <name type="scientific">Hebeloma cylindrosporum</name>
    <dbReference type="NCBI Taxonomy" id="76867"/>
    <lineage>
        <taxon>Eukaryota</taxon>
        <taxon>Fungi</taxon>
        <taxon>Dikarya</taxon>
        <taxon>Basidiomycota</taxon>
        <taxon>Agaricomycotina</taxon>
        <taxon>Agaricomycetes</taxon>
        <taxon>Agaricomycetidae</taxon>
        <taxon>Agaricales</taxon>
        <taxon>Agaricineae</taxon>
        <taxon>Hymenogastraceae</taxon>
        <taxon>Hebeloma</taxon>
    </lineage>
</organism>
<dbReference type="AlphaFoldDB" id="A0A0C2XDF9"/>
<dbReference type="EMBL" id="KN831811">
    <property type="protein sequence ID" value="KIM35948.1"/>
    <property type="molecule type" value="Genomic_DNA"/>
</dbReference>
<keyword evidence="5" id="KW-1185">Reference proteome</keyword>
<dbReference type="OrthoDB" id="2331100at2759"/>
<evidence type="ECO:0000256" key="1">
    <source>
        <dbReference type="SAM" id="MobiDB-lite"/>
    </source>
</evidence>
<feature type="signal peptide" evidence="3">
    <location>
        <begin position="1"/>
        <end position="18"/>
    </location>
</feature>
<dbReference type="STRING" id="686832.A0A0C2XDF9"/>
<dbReference type="Gene3D" id="2.60.40.420">
    <property type="entry name" value="Cupredoxins - blue copper proteins"/>
    <property type="match status" value="1"/>
</dbReference>
<dbReference type="HOGENOM" id="CLU_053381_1_2_1"/>